<proteinExistence type="predicted"/>
<reference evidence="1" key="2">
    <citation type="submission" date="2021-04" db="EMBL/GenBank/DDBJ databases">
        <title>Isolation and genomic analysis of the ibuprofen-degrading bacterium Sphingomonas strain MPO218.</title>
        <authorList>
            <person name="Aulestia M."/>
            <person name="Flores A."/>
            <person name="Mangas E.L."/>
            <person name="Perez-Pulido A.J."/>
            <person name="Santero E."/>
            <person name="Camacho E.M."/>
        </authorList>
    </citation>
    <scope>NUCLEOTIDE SEQUENCE</scope>
    <source>
        <strain evidence="1">MPO218</strain>
    </source>
</reference>
<reference evidence="1" key="1">
    <citation type="submission" date="2020-07" db="EMBL/GenBank/DDBJ databases">
        <authorList>
            <person name="Camacho E."/>
        </authorList>
    </citation>
    <scope>NUCLEOTIDE SEQUENCE</scope>
    <source>
        <strain evidence="1">MPO218</strain>
    </source>
</reference>
<accession>A0A975D341</accession>
<gene>
    <name evidence="1" type="ORF">HRJ34_24055</name>
</gene>
<dbReference type="EMBL" id="CP059319">
    <property type="protein sequence ID" value="QTH21356.1"/>
    <property type="molecule type" value="Genomic_DNA"/>
</dbReference>
<sequence length="159" mass="17294">MNLVTIDDVEPGQQIPALSFHVTASRLIAGAFASRDYSPLHHDRDYAVDVAGQRDIFANTQFQAALFERYLNDWSGPLGRIARMTFRMTSSVFAGDLVSLTGTVDRVLRAGPCAPAASILIAMAVDERTATACEILYALPAAAGDNPWRRRGEGWLQPA</sequence>
<dbReference type="InterPro" id="IPR029069">
    <property type="entry name" value="HotDog_dom_sf"/>
</dbReference>
<evidence type="ECO:0000313" key="2">
    <source>
        <dbReference type="Proteomes" id="UP000664914"/>
    </source>
</evidence>
<dbReference type="Gene3D" id="3.10.129.10">
    <property type="entry name" value="Hotdog Thioesterase"/>
    <property type="match status" value="1"/>
</dbReference>
<dbReference type="AlphaFoldDB" id="A0A975D341"/>
<dbReference type="Proteomes" id="UP000664914">
    <property type="component" value="Chromosome"/>
</dbReference>
<organism evidence="1 2">
    <name type="scientific">Rhizorhabdus wittichii</name>
    <dbReference type="NCBI Taxonomy" id="160791"/>
    <lineage>
        <taxon>Bacteria</taxon>
        <taxon>Pseudomonadati</taxon>
        <taxon>Pseudomonadota</taxon>
        <taxon>Alphaproteobacteria</taxon>
        <taxon>Sphingomonadales</taxon>
        <taxon>Sphingomonadaceae</taxon>
        <taxon>Rhizorhabdus</taxon>
    </lineage>
</organism>
<name>A0A975D341_9SPHN</name>
<evidence type="ECO:0008006" key="3">
    <source>
        <dbReference type="Google" id="ProtNLM"/>
    </source>
</evidence>
<dbReference type="RefSeq" id="WP_208632663.1">
    <property type="nucleotide sequence ID" value="NZ_CP059319.1"/>
</dbReference>
<dbReference type="SUPFAM" id="SSF54637">
    <property type="entry name" value="Thioesterase/thiol ester dehydrase-isomerase"/>
    <property type="match status" value="1"/>
</dbReference>
<protein>
    <recommendedName>
        <fullName evidence="3">MaoC-like domain-containing protein</fullName>
    </recommendedName>
</protein>
<evidence type="ECO:0000313" key="1">
    <source>
        <dbReference type="EMBL" id="QTH21356.1"/>
    </source>
</evidence>